<organism evidence="2 3">
    <name type="scientific">Sphingobium fontiphilum</name>
    <dbReference type="NCBI Taxonomy" id="944425"/>
    <lineage>
        <taxon>Bacteria</taxon>
        <taxon>Pseudomonadati</taxon>
        <taxon>Pseudomonadota</taxon>
        <taxon>Alphaproteobacteria</taxon>
        <taxon>Sphingomonadales</taxon>
        <taxon>Sphingomonadaceae</taxon>
        <taxon>Sphingobium</taxon>
    </lineage>
</organism>
<dbReference type="AlphaFoldDB" id="A0A7W6DMP6"/>
<sequence>MTFRPFGFPISLYSPLPPDECRRRLRTKLLTGFERPAALRPRGKLIGQSFLVIWLGAYDWINKESEPKLILRLRKDGTGTSIKGRAIPGIQFLLFLIPAALFAIWGSTKIMAYRPDHAPADPMTYLIVKFIICALPLAFVASLWLVAHWQSKTGRPMISFLKRTLAARDVTPPSLA</sequence>
<proteinExistence type="predicted"/>
<dbReference type="RefSeq" id="WP_183954923.1">
    <property type="nucleotide sequence ID" value="NZ_JACIEB010000003.1"/>
</dbReference>
<feature type="transmembrane region" description="Helical" evidence="1">
    <location>
        <begin position="82"/>
        <end position="105"/>
    </location>
</feature>
<evidence type="ECO:0000313" key="2">
    <source>
        <dbReference type="EMBL" id="MBB3981809.1"/>
    </source>
</evidence>
<keyword evidence="1" id="KW-0812">Transmembrane</keyword>
<dbReference type="Proteomes" id="UP000552757">
    <property type="component" value="Unassembled WGS sequence"/>
</dbReference>
<accession>A0A7W6DMP6</accession>
<evidence type="ECO:0000313" key="3">
    <source>
        <dbReference type="Proteomes" id="UP000552757"/>
    </source>
</evidence>
<gene>
    <name evidence="2" type="ORF">GGR44_001468</name>
</gene>
<comment type="caution">
    <text evidence="2">The sequence shown here is derived from an EMBL/GenBank/DDBJ whole genome shotgun (WGS) entry which is preliminary data.</text>
</comment>
<keyword evidence="1" id="KW-1133">Transmembrane helix</keyword>
<keyword evidence="1" id="KW-0472">Membrane</keyword>
<reference evidence="2 3" key="1">
    <citation type="submission" date="2020-08" db="EMBL/GenBank/DDBJ databases">
        <title>Genomic Encyclopedia of Type Strains, Phase IV (KMG-IV): sequencing the most valuable type-strain genomes for metagenomic binning, comparative biology and taxonomic classification.</title>
        <authorList>
            <person name="Goeker M."/>
        </authorList>
    </citation>
    <scope>NUCLEOTIDE SEQUENCE [LARGE SCALE GENOMIC DNA]</scope>
    <source>
        <strain evidence="2 3">DSM 29348</strain>
    </source>
</reference>
<feature type="transmembrane region" description="Helical" evidence="1">
    <location>
        <begin position="125"/>
        <end position="147"/>
    </location>
</feature>
<evidence type="ECO:0000256" key="1">
    <source>
        <dbReference type="SAM" id="Phobius"/>
    </source>
</evidence>
<protein>
    <submittedName>
        <fullName evidence="2">Uncharacterized protein</fullName>
    </submittedName>
</protein>
<keyword evidence="3" id="KW-1185">Reference proteome</keyword>
<dbReference type="EMBL" id="JACIEB010000003">
    <property type="protein sequence ID" value="MBB3981809.1"/>
    <property type="molecule type" value="Genomic_DNA"/>
</dbReference>
<name>A0A7W6DMP6_9SPHN</name>